<sequence>MLKSIIFFLFIASSWAALNEDELKKIKEDAEDWHILFLSDIIKQEFDTPPFNDSDIYRDATVTTIFDTSKSEEERMDEALEKAVAKYREVHGKYMEWDDQQYMKENFDVKIKRYAQYANFIQTIMSAKTLRPSVKKMLEEYRELLKKPEYYQKDADDRLEDVFKIATRVLTLEDAEQMQRISDRFKVNSVNLVF</sequence>
<evidence type="ECO:0000313" key="2">
    <source>
        <dbReference type="EMBL" id="PAV92624.1"/>
    </source>
</evidence>
<feature type="chain" id="PRO_5012923322" description="SXP/RAL-2 family protein Ani s 5-like cation-binding domain-containing protein" evidence="1">
    <location>
        <begin position="17"/>
        <end position="194"/>
    </location>
</feature>
<feature type="signal peptide" evidence="1">
    <location>
        <begin position="1"/>
        <end position="16"/>
    </location>
</feature>
<dbReference type="Proteomes" id="UP000218231">
    <property type="component" value="Unassembled WGS sequence"/>
</dbReference>
<gene>
    <name evidence="2" type="ORF">WR25_12357</name>
</gene>
<comment type="caution">
    <text evidence="2">The sequence shown here is derived from an EMBL/GenBank/DDBJ whole genome shotgun (WGS) entry which is preliminary data.</text>
</comment>
<dbReference type="AlphaFoldDB" id="A0A2A2M2B7"/>
<keyword evidence="1" id="KW-0732">Signal</keyword>
<protein>
    <recommendedName>
        <fullName evidence="4">SXP/RAL-2 family protein Ani s 5-like cation-binding domain-containing protein</fullName>
    </recommendedName>
</protein>
<reference evidence="2 3" key="1">
    <citation type="journal article" date="2017" name="Curr. Biol.">
        <title>Genome architecture and evolution of a unichromosomal asexual nematode.</title>
        <authorList>
            <person name="Fradin H."/>
            <person name="Zegar C."/>
            <person name="Gutwein M."/>
            <person name="Lucas J."/>
            <person name="Kovtun M."/>
            <person name="Corcoran D."/>
            <person name="Baugh L.R."/>
            <person name="Kiontke K."/>
            <person name="Gunsalus K."/>
            <person name="Fitch D.H."/>
            <person name="Piano F."/>
        </authorList>
    </citation>
    <scope>NUCLEOTIDE SEQUENCE [LARGE SCALE GENOMIC DNA]</scope>
    <source>
        <strain evidence="2">PF1309</strain>
    </source>
</reference>
<accession>A0A2A2M2B7</accession>
<proteinExistence type="predicted"/>
<evidence type="ECO:0000256" key="1">
    <source>
        <dbReference type="SAM" id="SignalP"/>
    </source>
</evidence>
<keyword evidence="3" id="KW-1185">Reference proteome</keyword>
<name>A0A2A2M2B7_9BILA</name>
<evidence type="ECO:0000313" key="3">
    <source>
        <dbReference type="Proteomes" id="UP000218231"/>
    </source>
</evidence>
<organism evidence="2 3">
    <name type="scientific">Diploscapter pachys</name>
    <dbReference type="NCBI Taxonomy" id="2018661"/>
    <lineage>
        <taxon>Eukaryota</taxon>
        <taxon>Metazoa</taxon>
        <taxon>Ecdysozoa</taxon>
        <taxon>Nematoda</taxon>
        <taxon>Chromadorea</taxon>
        <taxon>Rhabditida</taxon>
        <taxon>Rhabditina</taxon>
        <taxon>Rhabditomorpha</taxon>
        <taxon>Rhabditoidea</taxon>
        <taxon>Rhabditidae</taxon>
        <taxon>Diploscapter</taxon>
    </lineage>
</organism>
<dbReference type="EMBL" id="LIAE01006114">
    <property type="protein sequence ID" value="PAV92624.1"/>
    <property type="molecule type" value="Genomic_DNA"/>
</dbReference>
<evidence type="ECO:0008006" key="4">
    <source>
        <dbReference type="Google" id="ProtNLM"/>
    </source>
</evidence>